<dbReference type="AlphaFoldDB" id="A0AAD4CJ48"/>
<accession>A0AAD4CJ48</accession>
<sequence>MQNLLRGVGFITGAASGIGKATAYSFARHGVRQLAIADINFSAAEKAASALNAEFQGLQAIPLPLDVTDQKSIQDAVTQTVNKFGRIDYAVNNAGIGGSAVLSAEHEVEEWKKTIDIDLNGVWLSSRAQLQVMQKQEKLE</sequence>
<dbReference type="InterPro" id="IPR002347">
    <property type="entry name" value="SDR_fam"/>
</dbReference>
<feature type="non-terminal residue" evidence="1">
    <location>
        <position position="1"/>
    </location>
</feature>
<reference evidence="1" key="1">
    <citation type="journal article" date="2019" name="Beilstein J. Org. Chem.">
        <title>Nanangenines: drimane sesquiterpenoids as the dominant metabolite cohort of a novel Australian fungus, Aspergillus nanangensis.</title>
        <authorList>
            <person name="Lacey H.J."/>
            <person name="Gilchrist C.L.M."/>
            <person name="Crombie A."/>
            <person name="Kalaitzis J.A."/>
            <person name="Vuong D."/>
            <person name="Rutledge P.J."/>
            <person name="Turner P."/>
            <person name="Pitt J.I."/>
            <person name="Lacey E."/>
            <person name="Chooi Y.H."/>
            <person name="Piggott A.M."/>
        </authorList>
    </citation>
    <scope>NUCLEOTIDE SEQUENCE</scope>
    <source>
        <strain evidence="1">MST-FP2251</strain>
    </source>
</reference>
<keyword evidence="2" id="KW-1185">Reference proteome</keyword>
<gene>
    <name evidence="1" type="ORF">FE257_010355</name>
</gene>
<dbReference type="Pfam" id="PF00106">
    <property type="entry name" value="adh_short"/>
    <property type="match status" value="1"/>
</dbReference>
<protein>
    <submittedName>
        <fullName evidence="1">Uncharacterized protein</fullName>
    </submittedName>
</protein>
<dbReference type="PANTHER" id="PTHR42820">
    <property type="entry name" value="SHORT-CHAIN DEHYDROGENASE REDUCTASE"/>
    <property type="match status" value="1"/>
</dbReference>
<dbReference type="Proteomes" id="UP001194746">
    <property type="component" value="Unassembled WGS sequence"/>
</dbReference>
<dbReference type="InterPro" id="IPR036291">
    <property type="entry name" value="NAD(P)-bd_dom_sf"/>
</dbReference>
<dbReference type="CDD" id="cd05233">
    <property type="entry name" value="SDR_c"/>
    <property type="match status" value="1"/>
</dbReference>
<comment type="caution">
    <text evidence="1">The sequence shown here is derived from an EMBL/GenBank/DDBJ whole genome shotgun (WGS) entry which is preliminary data.</text>
</comment>
<proteinExistence type="predicted"/>
<dbReference type="PANTHER" id="PTHR42820:SF1">
    <property type="entry name" value="SHORT-CHAIN DEHYDROGENASE_REDUCTASE FAMILY PROTEIN"/>
    <property type="match status" value="1"/>
</dbReference>
<dbReference type="SUPFAM" id="SSF51735">
    <property type="entry name" value="NAD(P)-binding Rossmann-fold domains"/>
    <property type="match status" value="1"/>
</dbReference>
<dbReference type="EMBL" id="VCAU01000064">
    <property type="protein sequence ID" value="KAF9887227.1"/>
    <property type="molecule type" value="Genomic_DNA"/>
</dbReference>
<evidence type="ECO:0000313" key="2">
    <source>
        <dbReference type="Proteomes" id="UP001194746"/>
    </source>
</evidence>
<evidence type="ECO:0000313" key="1">
    <source>
        <dbReference type="EMBL" id="KAF9887227.1"/>
    </source>
</evidence>
<dbReference type="PRINTS" id="PR00081">
    <property type="entry name" value="GDHRDH"/>
</dbReference>
<name>A0AAD4CJ48_ASPNN</name>
<dbReference type="Gene3D" id="3.40.50.720">
    <property type="entry name" value="NAD(P)-binding Rossmann-like Domain"/>
    <property type="match status" value="1"/>
</dbReference>
<organism evidence="1 2">
    <name type="scientific">Aspergillus nanangensis</name>
    <dbReference type="NCBI Taxonomy" id="2582783"/>
    <lineage>
        <taxon>Eukaryota</taxon>
        <taxon>Fungi</taxon>
        <taxon>Dikarya</taxon>
        <taxon>Ascomycota</taxon>
        <taxon>Pezizomycotina</taxon>
        <taxon>Eurotiomycetes</taxon>
        <taxon>Eurotiomycetidae</taxon>
        <taxon>Eurotiales</taxon>
        <taxon>Aspergillaceae</taxon>
        <taxon>Aspergillus</taxon>
        <taxon>Aspergillus subgen. Circumdati</taxon>
    </lineage>
</organism>
<reference evidence="1" key="2">
    <citation type="submission" date="2020-02" db="EMBL/GenBank/DDBJ databases">
        <authorList>
            <person name="Gilchrist C.L.M."/>
            <person name="Chooi Y.-H."/>
        </authorList>
    </citation>
    <scope>NUCLEOTIDE SEQUENCE</scope>
    <source>
        <strain evidence="1">MST-FP2251</strain>
    </source>
</reference>